<feature type="region of interest" description="Disordered" evidence="2">
    <location>
        <begin position="312"/>
        <end position="334"/>
    </location>
</feature>
<dbReference type="RefSeq" id="WP_184831365.1">
    <property type="nucleotide sequence ID" value="NZ_BAAAVN010000014.1"/>
</dbReference>
<comment type="similarity">
    <text evidence="1">Belongs to the ROK (NagC/XylR) family.</text>
</comment>
<evidence type="ECO:0000313" key="3">
    <source>
        <dbReference type="EMBL" id="MBB5977413.1"/>
    </source>
</evidence>
<organism evidence="3 4">
    <name type="scientific">Kribbella solani</name>
    <dbReference type="NCBI Taxonomy" id="236067"/>
    <lineage>
        <taxon>Bacteria</taxon>
        <taxon>Bacillati</taxon>
        <taxon>Actinomycetota</taxon>
        <taxon>Actinomycetes</taxon>
        <taxon>Propionibacteriales</taxon>
        <taxon>Kribbellaceae</taxon>
        <taxon>Kribbella</taxon>
    </lineage>
</organism>
<protein>
    <submittedName>
        <fullName evidence="3">Glucokinase</fullName>
        <ecNumber evidence="3">2.7.1.2</ecNumber>
    </submittedName>
</protein>
<dbReference type="AlphaFoldDB" id="A0A841DFV5"/>
<reference evidence="3 4" key="1">
    <citation type="submission" date="2020-08" db="EMBL/GenBank/DDBJ databases">
        <title>Sequencing the genomes of 1000 actinobacteria strains.</title>
        <authorList>
            <person name="Klenk H.-P."/>
        </authorList>
    </citation>
    <scope>NUCLEOTIDE SEQUENCE [LARGE SCALE GENOMIC DNA]</scope>
    <source>
        <strain evidence="3 4">DSM 17294</strain>
    </source>
</reference>
<dbReference type="PANTHER" id="PTHR18964:SF169">
    <property type="entry name" value="N-ACETYLMANNOSAMINE KINASE"/>
    <property type="match status" value="1"/>
</dbReference>
<comment type="caution">
    <text evidence="3">The sequence shown here is derived from an EMBL/GenBank/DDBJ whole genome shotgun (WGS) entry which is preliminary data.</text>
</comment>
<evidence type="ECO:0000256" key="2">
    <source>
        <dbReference type="SAM" id="MobiDB-lite"/>
    </source>
</evidence>
<keyword evidence="3" id="KW-0418">Kinase</keyword>
<dbReference type="Pfam" id="PF00480">
    <property type="entry name" value="ROK"/>
    <property type="match status" value="1"/>
</dbReference>
<dbReference type="EMBL" id="JACHNF010000001">
    <property type="protein sequence ID" value="MBB5977413.1"/>
    <property type="molecule type" value="Genomic_DNA"/>
</dbReference>
<dbReference type="Proteomes" id="UP000558997">
    <property type="component" value="Unassembled WGS sequence"/>
</dbReference>
<dbReference type="SUPFAM" id="SSF53067">
    <property type="entry name" value="Actin-like ATPase domain"/>
    <property type="match status" value="1"/>
</dbReference>
<dbReference type="Gene3D" id="3.30.420.40">
    <property type="match status" value="2"/>
</dbReference>
<gene>
    <name evidence="3" type="ORF">HDA44_000754</name>
</gene>
<name>A0A841DFV5_9ACTN</name>
<dbReference type="PANTHER" id="PTHR18964">
    <property type="entry name" value="ROK (REPRESSOR, ORF, KINASE) FAMILY"/>
    <property type="match status" value="1"/>
</dbReference>
<evidence type="ECO:0000313" key="4">
    <source>
        <dbReference type="Proteomes" id="UP000558997"/>
    </source>
</evidence>
<accession>A0A841DFV5</accession>
<dbReference type="InterPro" id="IPR000600">
    <property type="entry name" value="ROK"/>
</dbReference>
<sequence>MSVILAVDIGGTKIAAARVDTDGRLSADGLYGGPGADGGLGVGVVETPTPAREGAASVVEATVRLLESLRGAEDEAVAISTAGVVDTVNGTVLGATSSIAGWAGTPLGALVSAGVGLPTWVVGDGNAFGIGLALEYGVSDLVALVAGTGIGGSLIVGGEPVLGAHHAGGHLGHAVSLEAAGMVCPCGRIGHLEAVASGYGILAWYHARGGDPGVTTTRELLGRAGDDLAQAALSTGGSALGAAAGGLVNAFDPELVVVAGSVARAGDPWETALRAAYADTLLPAVAGTRLEVSTSGPETALRGAAHHVRNRTSSTARHIRKQSGAAQDVQEQGGGVVRDAREEGAAAVREVGRLGDGVASGVRRDGEGGA</sequence>
<keyword evidence="3" id="KW-0808">Transferase</keyword>
<evidence type="ECO:0000256" key="1">
    <source>
        <dbReference type="ARBA" id="ARBA00006479"/>
    </source>
</evidence>
<dbReference type="GO" id="GO:0004340">
    <property type="term" value="F:glucokinase activity"/>
    <property type="evidence" value="ECO:0007669"/>
    <property type="project" value="UniProtKB-EC"/>
</dbReference>
<dbReference type="EC" id="2.7.1.2" evidence="3"/>
<proteinExistence type="inferred from homology"/>
<keyword evidence="4" id="KW-1185">Reference proteome</keyword>
<dbReference type="InterPro" id="IPR043129">
    <property type="entry name" value="ATPase_NBD"/>
</dbReference>